<organism evidence="1 2">
    <name type="scientific">Caerostris extrusa</name>
    <name type="common">Bark spider</name>
    <name type="synonym">Caerostris bankana</name>
    <dbReference type="NCBI Taxonomy" id="172846"/>
    <lineage>
        <taxon>Eukaryota</taxon>
        <taxon>Metazoa</taxon>
        <taxon>Ecdysozoa</taxon>
        <taxon>Arthropoda</taxon>
        <taxon>Chelicerata</taxon>
        <taxon>Arachnida</taxon>
        <taxon>Araneae</taxon>
        <taxon>Araneomorphae</taxon>
        <taxon>Entelegynae</taxon>
        <taxon>Araneoidea</taxon>
        <taxon>Araneidae</taxon>
        <taxon>Caerostris</taxon>
    </lineage>
</organism>
<comment type="caution">
    <text evidence="1">The sequence shown here is derived from an EMBL/GenBank/DDBJ whole genome shotgun (WGS) entry which is preliminary data.</text>
</comment>
<name>A0AAV4XUK6_CAEEX</name>
<reference evidence="1 2" key="1">
    <citation type="submission" date="2021-06" db="EMBL/GenBank/DDBJ databases">
        <title>Caerostris extrusa draft genome.</title>
        <authorList>
            <person name="Kono N."/>
            <person name="Arakawa K."/>
        </authorList>
    </citation>
    <scope>NUCLEOTIDE SEQUENCE [LARGE SCALE GENOMIC DNA]</scope>
</reference>
<dbReference type="AlphaFoldDB" id="A0AAV4XUK6"/>
<dbReference type="Proteomes" id="UP001054945">
    <property type="component" value="Unassembled WGS sequence"/>
</dbReference>
<protein>
    <submittedName>
        <fullName evidence="1">Uncharacterized protein</fullName>
    </submittedName>
</protein>
<sequence>MISFPHRNTGDVFCISIRDRLRIDRISKTQDRINQGKFLKLASLSPASSHFVSDDTTLCPDITARVGKNVYVIDIACPFEGSDSALTDSYEGNFVCLTVSNGLGTSIRHITGRRQCLIDDTPINHPFIY</sequence>
<evidence type="ECO:0000313" key="1">
    <source>
        <dbReference type="EMBL" id="GIY98424.1"/>
    </source>
</evidence>
<keyword evidence="2" id="KW-1185">Reference proteome</keyword>
<evidence type="ECO:0000313" key="2">
    <source>
        <dbReference type="Proteomes" id="UP001054945"/>
    </source>
</evidence>
<dbReference type="EMBL" id="BPLR01018291">
    <property type="protein sequence ID" value="GIY98424.1"/>
    <property type="molecule type" value="Genomic_DNA"/>
</dbReference>
<gene>
    <name evidence="1" type="ORF">CEXT_433421</name>
</gene>
<accession>A0AAV4XUK6</accession>
<proteinExistence type="predicted"/>